<evidence type="ECO:0000256" key="3">
    <source>
        <dbReference type="ARBA" id="ARBA00022723"/>
    </source>
</evidence>
<evidence type="ECO:0000256" key="11">
    <source>
        <dbReference type="ARBA" id="ARBA00078517"/>
    </source>
</evidence>
<keyword evidence="6" id="KW-0408">Iron</keyword>
<evidence type="ECO:0000256" key="4">
    <source>
        <dbReference type="ARBA" id="ARBA00022964"/>
    </source>
</evidence>
<evidence type="ECO:0000256" key="1">
    <source>
        <dbReference type="ARBA" id="ARBA00001954"/>
    </source>
</evidence>
<dbReference type="SUPFAM" id="SSF51197">
    <property type="entry name" value="Clavaminate synthase-like"/>
    <property type="match status" value="1"/>
</dbReference>
<proteinExistence type="inferred from homology"/>
<comment type="catalytic activity">
    <reaction evidence="8">
        <text>2-ethylhexyl sulfate + 2-oxoglutarate + O2 = 2-ethylhexanal + sulfate + succinate + CO2 + H(+)</text>
        <dbReference type="Rhea" id="RHEA:47620"/>
        <dbReference type="ChEBI" id="CHEBI:15378"/>
        <dbReference type="ChEBI" id="CHEBI:15379"/>
        <dbReference type="ChEBI" id="CHEBI:16189"/>
        <dbReference type="ChEBI" id="CHEBI:16526"/>
        <dbReference type="ChEBI" id="CHEBI:16810"/>
        <dbReference type="ChEBI" id="CHEBI:30031"/>
        <dbReference type="ChEBI" id="CHEBI:87808"/>
        <dbReference type="ChEBI" id="CHEBI:87809"/>
        <dbReference type="EC" id="1.14.11.77"/>
    </reaction>
</comment>
<evidence type="ECO:0000256" key="2">
    <source>
        <dbReference type="ARBA" id="ARBA00005896"/>
    </source>
</evidence>
<dbReference type="EMBL" id="MLIS01000001">
    <property type="protein sequence ID" value="OHU80661.1"/>
    <property type="molecule type" value="Genomic_DNA"/>
</dbReference>
<dbReference type="GO" id="GO:0005737">
    <property type="term" value="C:cytoplasm"/>
    <property type="evidence" value="ECO:0007669"/>
    <property type="project" value="TreeGrafter"/>
</dbReference>
<keyword evidence="3" id="KW-0479">Metal-binding</keyword>
<evidence type="ECO:0000256" key="10">
    <source>
        <dbReference type="ARBA" id="ARBA00067109"/>
    </source>
</evidence>
<name>A0A1S1MAL9_MYCCH</name>
<feature type="domain" description="TauD/TfdA-like" evidence="12">
    <location>
        <begin position="6"/>
        <end position="262"/>
    </location>
</feature>
<dbReference type="Proteomes" id="UP000179441">
    <property type="component" value="Unassembled WGS sequence"/>
</dbReference>
<evidence type="ECO:0000313" key="14">
    <source>
        <dbReference type="Proteomes" id="UP000179441"/>
    </source>
</evidence>
<protein>
    <recommendedName>
        <fullName evidence="10">Alpha-ketoglutarate-dependent sulfate ester dioxygenase</fullName>
        <ecNumber evidence="9">1.14.11.77</ecNumber>
    </recommendedName>
    <alternativeName>
        <fullName evidence="11">Type II alkyl sulfatase</fullName>
    </alternativeName>
</protein>
<comment type="cofactor">
    <cofactor evidence="1">
        <name>Fe(2+)</name>
        <dbReference type="ChEBI" id="CHEBI:29033"/>
    </cofactor>
</comment>
<dbReference type="InterPro" id="IPR042098">
    <property type="entry name" value="TauD-like_sf"/>
</dbReference>
<keyword evidence="4 13" id="KW-0223">Dioxygenase</keyword>
<dbReference type="Gene3D" id="3.60.130.10">
    <property type="entry name" value="Clavaminate synthase-like"/>
    <property type="match status" value="1"/>
</dbReference>
<reference evidence="13 14" key="1">
    <citation type="submission" date="2016-10" db="EMBL/GenBank/DDBJ databases">
        <title>Evaluation of Human, Veterinary and Environmental Mycobacterium chelonae Isolates by Core Genome Phylogenomic Analysis, Targeted Gene Comparison, and Anti-microbial Susceptibility Patterns: A Tale of Mistaken Identities.</title>
        <authorList>
            <person name="Fogelson S.B."/>
            <person name="Camus A.C."/>
            <person name="Lorenz W."/>
            <person name="Vasireddy R."/>
            <person name="Vasireddy S."/>
            <person name="Smith T."/>
            <person name="Brown-Elliott B.A."/>
            <person name="Wallace R.J.Jr."/>
            <person name="Hasan N.A."/>
            <person name="Reischl U."/>
            <person name="Sanchez S."/>
        </authorList>
    </citation>
    <scope>NUCLEOTIDE SEQUENCE [LARGE SCALE GENOMIC DNA]</scope>
    <source>
        <strain evidence="13 14">15518</strain>
    </source>
</reference>
<dbReference type="InterPro" id="IPR003819">
    <property type="entry name" value="TauD/TfdA-like"/>
</dbReference>
<sequence>MDAIHITQLGANIGARVDGVRLGGDLDASTVESIHRAWLHHKVVFFRGQDHLNEEGHKAFAGLLGTRTATRAGAPDKEVTLLDSGRGIRANNWHTDMTYCDRPPKASLLRAVVLPPYGGATCWANTVTAYEQLPRPLRRLADELWARHDNQYDYLDVVPEQQEFRRAVAANKFVTEHPLVRVHPETGERALLLGKFVKKIVGVPSADSEALIRIFQDHITRLENTVRWNWEPGDLAMWDNRATQHYAIDDYDGQDRLMHRITLAGDIPVDVHGNSSRAIEGDASGFSPAITPAPLVAAVQ</sequence>
<keyword evidence="14" id="KW-1185">Reference proteome</keyword>
<dbReference type="GO" id="GO:0016706">
    <property type="term" value="F:2-oxoglutarate-dependent dioxygenase activity"/>
    <property type="evidence" value="ECO:0007669"/>
    <property type="project" value="TreeGrafter"/>
</dbReference>
<evidence type="ECO:0000256" key="5">
    <source>
        <dbReference type="ARBA" id="ARBA00023002"/>
    </source>
</evidence>
<evidence type="ECO:0000259" key="12">
    <source>
        <dbReference type="Pfam" id="PF02668"/>
    </source>
</evidence>
<dbReference type="GO" id="GO:0046872">
    <property type="term" value="F:metal ion binding"/>
    <property type="evidence" value="ECO:0007669"/>
    <property type="project" value="UniProtKB-KW"/>
</dbReference>
<evidence type="ECO:0000256" key="6">
    <source>
        <dbReference type="ARBA" id="ARBA00023004"/>
    </source>
</evidence>
<dbReference type="PANTHER" id="PTHR30468:SF5">
    <property type="entry name" value="ALPHA-KETOGLUTARATE-DEPENDENT SULFATE ESTER DIOXYGENASE"/>
    <property type="match status" value="1"/>
</dbReference>
<dbReference type="InterPro" id="IPR051323">
    <property type="entry name" value="AtsK-like"/>
</dbReference>
<evidence type="ECO:0000256" key="9">
    <source>
        <dbReference type="ARBA" id="ARBA00066614"/>
    </source>
</evidence>
<evidence type="ECO:0000256" key="8">
    <source>
        <dbReference type="ARBA" id="ARBA00051250"/>
    </source>
</evidence>
<dbReference type="Pfam" id="PF02668">
    <property type="entry name" value="TauD"/>
    <property type="match status" value="1"/>
</dbReference>
<evidence type="ECO:0000256" key="7">
    <source>
        <dbReference type="ARBA" id="ARBA00050529"/>
    </source>
</evidence>
<keyword evidence="5" id="KW-0560">Oxidoreductase</keyword>
<comment type="catalytic activity">
    <reaction evidence="7">
        <text>a primary linear alkyl sulfate ester + 2-oxoglutarate + O2 = an aldehyde + sulfate + succinate + CO2 + H(+)</text>
        <dbReference type="Rhea" id="RHEA:65716"/>
        <dbReference type="ChEBI" id="CHEBI:15378"/>
        <dbReference type="ChEBI" id="CHEBI:15379"/>
        <dbReference type="ChEBI" id="CHEBI:16189"/>
        <dbReference type="ChEBI" id="CHEBI:16526"/>
        <dbReference type="ChEBI" id="CHEBI:16810"/>
        <dbReference type="ChEBI" id="CHEBI:17478"/>
        <dbReference type="ChEBI" id="CHEBI:30031"/>
        <dbReference type="ChEBI" id="CHEBI:157685"/>
        <dbReference type="EC" id="1.14.11.77"/>
    </reaction>
</comment>
<dbReference type="PANTHER" id="PTHR30468">
    <property type="entry name" value="ALPHA-KETOGLUTARATE-DEPENDENT SULFONATE DIOXYGENASE"/>
    <property type="match status" value="1"/>
</dbReference>
<accession>A0A1S1MAL9</accession>
<dbReference type="AlphaFoldDB" id="A0A1S1MAL9"/>
<evidence type="ECO:0000313" key="13">
    <source>
        <dbReference type="EMBL" id="OHU80661.1"/>
    </source>
</evidence>
<comment type="similarity">
    <text evidence="2">Belongs to the TfdA dioxygenase family.</text>
</comment>
<dbReference type="EC" id="1.14.11.77" evidence="9"/>
<dbReference type="RefSeq" id="WP_070952367.1">
    <property type="nucleotide sequence ID" value="NZ_CP050145.1"/>
</dbReference>
<gene>
    <name evidence="13" type="ORF">BKG84_10955</name>
</gene>
<dbReference type="FunFam" id="3.60.130.10:FF:000002">
    <property type="entry name" value="Alpha-ketoglutarate-dependent taurine dioxygenase"/>
    <property type="match status" value="1"/>
</dbReference>
<organism evidence="13 14">
    <name type="scientific">Mycobacteroides chelonae</name>
    <name type="common">Mycobacterium chelonae</name>
    <dbReference type="NCBI Taxonomy" id="1774"/>
    <lineage>
        <taxon>Bacteria</taxon>
        <taxon>Bacillati</taxon>
        <taxon>Actinomycetota</taxon>
        <taxon>Actinomycetes</taxon>
        <taxon>Mycobacteriales</taxon>
        <taxon>Mycobacteriaceae</taxon>
        <taxon>Mycobacteroides</taxon>
    </lineage>
</organism>
<comment type="caution">
    <text evidence="13">The sequence shown here is derived from an EMBL/GenBank/DDBJ whole genome shotgun (WGS) entry which is preliminary data.</text>
</comment>